<dbReference type="SUPFAM" id="SSF53067">
    <property type="entry name" value="Actin-like ATPase domain"/>
    <property type="match status" value="1"/>
</dbReference>
<feature type="domain" description="Gcp-like" evidence="1">
    <location>
        <begin position="45"/>
        <end position="91"/>
    </location>
</feature>
<dbReference type="AlphaFoldDB" id="A0A2M7VEH5"/>
<dbReference type="EMBL" id="PFPO01000056">
    <property type="protein sequence ID" value="PIZ98926.1"/>
    <property type="molecule type" value="Genomic_DNA"/>
</dbReference>
<evidence type="ECO:0000313" key="2">
    <source>
        <dbReference type="EMBL" id="PIZ98926.1"/>
    </source>
</evidence>
<protein>
    <recommendedName>
        <fullName evidence="1">Gcp-like domain-containing protein</fullName>
    </recommendedName>
</protein>
<reference evidence="3" key="1">
    <citation type="submission" date="2017-09" db="EMBL/GenBank/DDBJ databases">
        <title>Depth-based differentiation of microbial function through sediment-hosted aquifers and enrichment of novel symbionts in the deep terrestrial subsurface.</title>
        <authorList>
            <person name="Probst A.J."/>
            <person name="Ladd B."/>
            <person name="Jarett J.K."/>
            <person name="Geller-Mcgrath D.E."/>
            <person name="Sieber C.M.K."/>
            <person name="Emerson J.B."/>
            <person name="Anantharaman K."/>
            <person name="Thomas B.C."/>
            <person name="Malmstrom R."/>
            <person name="Stieglmeier M."/>
            <person name="Klingl A."/>
            <person name="Woyke T."/>
            <person name="Ryan C.M."/>
            <person name="Banfield J.F."/>
        </authorList>
    </citation>
    <scope>NUCLEOTIDE SEQUENCE [LARGE SCALE GENOMIC DNA]</scope>
</reference>
<gene>
    <name evidence="2" type="ORF">COX77_03020</name>
</gene>
<accession>A0A2M7VEH5</accession>
<proteinExistence type="predicted"/>
<dbReference type="Gene3D" id="3.30.420.40">
    <property type="match status" value="1"/>
</dbReference>
<dbReference type="InterPro" id="IPR000905">
    <property type="entry name" value="Gcp-like_dom"/>
</dbReference>
<organism evidence="2 3">
    <name type="scientific">Candidatus Komeilibacteria bacterium CG_4_10_14_0_2_um_filter_37_10</name>
    <dbReference type="NCBI Taxonomy" id="1974470"/>
    <lineage>
        <taxon>Bacteria</taxon>
        <taxon>Candidatus Komeiliibacteriota</taxon>
    </lineage>
</organism>
<comment type="caution">
    <text evidence="2">The sequence shown here is derived from an EMBL/GenBank/DDBJ whole genome shotgun (WGS) entry which is preliminary data.</text>
</comment>
<dbReference type="Pfam" id="PF00814">
    <property type="entry name" value="TsaD"/>
    <property type="match status" value="1"/>
</dbReference>
<evidence type="ECO:0000259" key="1">
    <source>
        <dbReference type="Pfam" id="PF00814"/>
    </source>
</evidence>
<evidence type="ECO:0000313" key="3">
    <source>
        <dbReference type="Proteomes" id="UP000230405"/>
    </source>
</evidence>
<name>A0A2M7VEH5_9BACT</name>
<dbReference type="Proteomes" id="UP000230405">
    <property type="component" value="Unassembled WGS sequence"/>
</dbReference>
<sequence>MILVIQFSPDHICFELYDGVSFIVAAKFPYGRNEYLQQLISWFGDQKIKTNDLTAIAVYYQPASFSSLRGFTAIANALAWSQQIPIFKVTHGPIDEDVIKNIISQSKKTKKGFIIPDYFREPNITTKK</sequence>
<dbReference type="InterPro" id="IPR043129">
    <property type="entry name" value="ATPase_NBD"/>
</dbReference>